<dbReference type="NCBIfam" id="NF006421">
    <property type="entry name" value="PRK08673.1"/>
    <property type="match status" value="1"/>
</dbReference>
<evidence type="ECO:0000259" key="3">
    <source>
        <dbReference type="Pfam" id="PF18152"/>
    </source>
</evidence>
<feature type="domain" description="DAHP synthase ferredoxin-like" evidence="3">
    <location>
        <begin position="21"/>
        <end position="87"/>
    </location>
</feature>
<evidence type="ECO:0000313" key="4">
    <source>
        <dbReference type="EMBL" id="SHO45027.1"/>
    </source>
</evidence>
<dbReference type="Proteomes" id="UP000184612">
    <property type="component" value="Unassembled WGS sequence"/>
</dbReference>
<dbReference type="GO" id="GO:0016832">
    <property type="term" value="F:aldehyde-lyase activity"/>
    <property type="evidence" value="ECO:0007669"/>
    <property type="project" value="InterPro"/>
</dbReference>
<dbReference type="Pfam" id="PF18152">
    <property type="entry name" value="DAHP_snth_FXD"/>
    <property type="match status" value="1"/>
</dbReference>
<evidence type="ECO:0000259" key="2">
    <source>
        <dbReference type="Pfam" id="PF00793"/>
    </source>
</evidence>
<proteinExistence type="predicted"/>
<feature type="domain" description="DAHP synthetase I/KDSA" evidence="2">
    <location>
        <begin position="107"/>
        <end position="342"/>
    </location>
</feature>
<keyword evidence="1" id="KW-0808">Transferase</keyword>
<dbReference type="InterPro" id="IPR052899">
    <property type="entry name" value="Class-I_DAHP_synthase"/>
</dbReference>
<dbReference type="NCBIfam" id="TIGR01361">
    <property type="entry name" value="DAHP_synth_Bsub"/>
    <property type="match status" value="1"/>
</dbReference>
<dbReference type="InterPro" id="IPR013785">
    <property type="entry name" value="Aldolase_TIM"/>
</dbReference>
<accession>A0A1M7Y0C4</accession>
<dbReference type="AlphaFoldDB" id="A0A1M7Y0C4"/>
<evidence type="ECO:0000256" key="1">
    <source>
        <dbReference type="ARBA" id="ARBA00022679"/>
    </source>
</evidence>
<dbReference type="InterPro" id="IPR006268">
    <property type="entry name" value="DAHP_syn_2"/>
</dbReference>
<dbReference type="GO" id="GO:0016740">
    <property type="term" value="F:transferase activity"/>
    <property type="evidence" value="ECO:0007669"/>
    <property type="project" value="UniProtKB-KW"/>
</dbReference>
<dbReference type="Gene3D" id="3.30.70.1140">
    <property type="entry name" value="Phospho-2-dehydro-3-deoxyheptonate aldolase, domain 1"/>
    <property type="match status" value="1"/>
</dbReference>
<dbReference type="NCBIfam" id="NF009239">
    <property type="entry name" value="PRK12595.1"/>
    <property type="match status" value="1"/>
</dbReference>
<dbReference type="InterPro" id="IPR041071">
    <property type="entry name" value="DAHP_snth_FXD"/>
</dbReference>
<dbReference type="STRING" id="1121345.SAMN02745217_00803"/>
<dbReference type="Pfam" id="PF00793">
    <property type="entry name" value="DAHP_synth_1"/>
    <property type="match status" value="1"/>
</dbReference>
<reference evidence="4 5" key="1">
    <citation type="submission" date="2016-12" db="EMBL/GenBank/DDBJ databases">
        <authorList>
            <person name="Song W.-J."/>
            <person name="Kurnit D.M."/>
        </authorList>
    </citation>
    <scope>NUCLEOTIDE SEQUENCE [LARGE SCALE GENOMIC DNA]</scope>
    <source>
        <strain evidence="4 5">DSM 12503</strain>
    </source>
</reference>
<keyword evidence="5" id="KW-1185">Reference proteome</keyword>
<dbReference type="EMBL" id="FRFD01000003">
    <property type="protein sequence ID" value="SHO45027.1"/>
    <property type="molecule type" value="Genomic_DNA"/>
</dbReference>
<sequence>MKSMKSKFAIQKNRKGMDISMIIVMKPNAKKESIDKIIRIIEEKGLTPHLSAGKEVTIIGVVGDKTKLQDQNLEIAEDVDKIVAVTESYKLANKKFHPEPTIVKVGNALIGGKDLVIMSGPCAVESREQLFETAHAIKKAGAQILRGGAYKPRTSPYAFQGLEEEGLKFMKEAREETGLAVVCEVTSLAAIEAAVKYVDMLQIGARNMQNFYLLKEAGKTGLPVLLKRGLSATIDEWLNAAEYIIAEGNPNVVLCERGIRTFETATRNTLDISAVPVIKSKSHLPIIVDPSHASGVRGYVKPLSRSAIAVGADGLMIETHPNPAIALSDGPQSLTFPQFEELCDELRPLAALMGKKF</sequence>
<gene>
    <name evidence="4" type="ORF">SAMN02745217_00803</name>
</gene>
<dbReference type="GO" id="GO:0009073">
    <property type="term" value="P:aromatic amino acid family biosynthetic process"/>
    <property type="evidence" value="ECO:0007669"/>
    <property type="project" value="InterPro"/>
</dbReference>
<name>A0A1M7Y0C4_9FIRM</name>
<organism evidence="4 5">
    <name type="scientific">Anaerocolumna xylanovorans DSM 12503</name>
    <dbReference type="NCBI Taxonomy" id="1121345"/>
    <lineage>
        <taxon>Bacteria</taxon>
        <taxon>Bacillati</taxon>
        <taxon>Bacillota</taxon>
        <taxon>Clostridia</taxon>
        <taxon>Lachnospirales</taxon>
        <taxon>Lachnospiraceae</taxon>
        <taxon>Anaerocolumna</taxon>
    </lineage>
</organism>
<dbReference type="Gene3D" id="3.20.20.70">
    <property type="entry name" value="Aldolase class I"/>
    <property type="match status" value="1"/>
</dbReference>
<dbReference type="InterPro" id="IPR006218">
    <property type="entry name" value="DAHP1/KDSA"/>
</dbReference>
<dbReference type="SUPFAM" id="SSF51569">
    <property type="entry name" value="Aldolase"/>
    <property type="match status" value="1"/>
</dbReference>
<dbReference type="PANTHER" id="PTHR43018:SF2">
    <property type="entry name" value="PHOSPHO-2-DEHYDRO-3-DEOXYHEPTONATE ALDOLASE"/>
    <property type="match status" value="1"/>
</dbReference>
<dbReference type="PANTHER" id="PTHR43018">
    <property type="entry name" value="PHOSPHO-2-DEHYDRO-3-DEOXYHEPTONATE ALDOLASE"/>
    <property type="match status" value="1"/>
</dbReference>
<evidence type="ECO:0000313" key="5">
    <source>
        <dbReference type="Proteomes" id="UP000184612"/>
    </source>
</evidence>
<protein>
    <submittedName>
        <fullName evidence="4">3-deoxy-D-arabinoheptulosonate-7-phosphate synthase</fullName>
    </submittedName>
</protein>